<dbReference type="Gene3D" id="1.10.3660.10">
    <property type="entry name" value="6-phosphogluconate dehydrogenase C-terminal like domain"/>
    <property type="match status" value="1"/>
</dbReference>
<feature type="domain" description="Prephenate/arogenate dehydrogenase" evidence="4">
    <location>
        <begin position="3"/>
        <end position="278"/>
    </location>
</feature>
<dbReference type="GO" id="GO:0070403">
    <property type="term" value="F:NAD+ binding"/>
    <property type="evidence" value="ECO:0007669"/>
    <property type="project" value="InterPro"/>
</dbReference>
<evidence type="ECO:0000256" key="2">
    <source>
        <dbReference type="ARBA" id="ARBA00023002"/>
    </source>
</evidence>
<dbReference type="GO" id="GO:0008977">
    <property type="term" value="F:prephenate dehydrogenase (NAD+) activity"/>
    <property type="evidence" value="ECO:0007669"/>
    <property type="project" value="InterPro"/>
</dbReference>
<dbReference type="Proteomes" id="UP000195897">
    <property type="component" value="Unassembled WGS sequence"/>
</dbReference>
<dbReference type="EMBL" id="NFKK01000023">
    <property type="protein sequence ID" value="OUP51378.1"/>
    <property type="molecule type" value="Genomic_DNA"/>
</dbReference>
<dbReference type="Pfam" id="PF20463">
    <property type="entry name" value="PDH_C"/>
    <property type="match status" value="1"/>
</dbReference>
<evidence type="ECO:0000256" key="3">
    <source>
        <dbReference type="ARBA" id="ARBA00029440"/>
    </source>
</evidence>
<dbReference type="AlphaFoldDB" id="A0A1Y4L3L7"/>
<gene>
    <name evidence="5" type="ORF">B5F17_13160</name>
</gene>
<comment type="pathway">
    <text evidence="3">Amino-acid biosynthesis.</text>
</comment>
<evidence type="ECO:0000256" key="1">
    <source>
        <dbReference type="ARBA" id="ARBA00007964"/>
    </source>
</evidence>
<name>A0A1Y4L3L7_9FIRM</name>
<comment type="caution">
    <text evidence="5">The sequence shown here is derived from an EMBL/GenBank/DDBJ whole genome shotgun (WGS) entry which is preliminary data.</text>
</comment>
<dbReference type="InterPro" id="IPR046825">
    <property type="entry name" value="PDH_C"/>
</dbReference>
<protein>
    <recommendedName>
        <fullName evidence="4">Prephenate/arogenate dehydrogenase domain-containing protein</fullName>
    </recommendedName>
</protein>
<dbReference type="SUPFAM" id="SSF48179">
    <property type="entry name" value="6-phosphogluconate dehydrogenase C-terminal domain-like"/>
    <property type="match status" value="1"/>
</dbReference>
<proteinExistence type="inferred from homology"/>
<organism evidence="5 6">
    <name type="scientific">Butyricicoccus pullicaecorum</name>
    <dbReference type="NCBI Taxonomy" id="501571"/>
    <lineage>
        <taxon>Bacteria</taxon>
        <taxon>Bacillati</taxon>
        <taxon>Bacillota</taxon>
        <taxon>Clostridia</taxon>
        <taxon>Eubacteriales</taxon>
        <taxon>Butyricicoccaceae</taxon>
        <taxon>Butyricicoccus</taxon>
    </lineage>
</organism>
<dbReference type="InterPro" id="IPR036291">
    <property type="entry name" value="NAD(P)-bd_dom_sf"/>
</dbReference>
<evidence type="ECO:0000259" key="4">
    <source>
        <dbReference type="PROSITE" id="PS51176"/>
    </source>
</evidence>
<dbReference type="RefSeq" id="WP_087374515.1">
    <property type="nucleotide sequence ID" value="NZ_NFKK01000023.1"/>
</dbReference>
<reference evidence="6" key="1">
    <citation type="submission" date="2017-04" db="EMBL/GenBank/DDBJ databases">
        <title>Function of individual gut microbiota members based on whole genome sequencing of pure cultures obtained from chicken caecum.</title>
        <authorList>
            <person name="Medvecky M."/>
            <person name="Cejkova D."/>
            <person name="Polansky O."/>
            <person name="Karasova D."/>
            <person name="Kubasova T."/>
            <person name="Cizek A."/>
            <person name="Rychlik I."/>
        </authorList>
    </citation>
    <scope>NUCLEOTIDE SEQUENCE [LARGE SCALE GENOMIC DNA]</scope>
    <source>
        <strain evidence="6">An180</strain>
    </source>
</reference>
<keyword evidence="2" id="KW-0560">Oxidoreductase</keyword>
<evidence type="ECO:0000313" key="6">
    <source>
        <dbReference type="Proteomes" id="UP000195897"/>
    </source>
</evidence>
<dbReference type="Pfam" id="PF02153">
    <property type="entry name" value="PDH_N"/>
    <property type="match status" value="1"/>
</dbReference>
<accession>A0A1Y4L3L7</accession>
<dbReference type="InterPro" id="IPR050812">
    <property type="entry name" value="Preph/Arog_dehydrog"/>
</dbReference>
<dbReference type="InterPro" id="IPR046826">
    <property type="entry name" value="PDH_N"/>
</dbReference>
<dbReference type="SUPFAM" id="SSF51735">
    <property type="entry name" value="NAD(P)-binding Rossmann-fold domains"/>
    <property type="match status" value="1"/>
</dbReference>
<evidence type="ECO:0000313" key="5">
    <source>
        <dbReference type="EMBL" id="OUP51378.1"/>
    </source>
</evidence>
<comment type="similarity">
    <text evidence="1">Belongs to the prephenate/arogenate dehydrogenase family.</text>
</comment>
<dbReference type="PANTHER" id="PTHR21363">
    <property type="entry name" value="PREPHENATE DEHYDROGENASE"/>
    <property type="match status" value="1"/>
</dbReference>
<dbReference type="Gene3D" id="3.40.50.720">
    <property type="entry name" value="NAD(P)-binding Rossmann-like Domain"/>
    <property type="match status" value="1"/>
</dbReference>
<dbReference type="PANTHER" id="PTHR21363:SF0">
    <property type="entry name" value="PREPHENATE DEHYDROGENASE [NADP(+)]"/>
    <property type="match status" value="1"/>
</dbReference>
<sequence length="278" mass="31013">MIRNVVIVGLGLMGGSMAKAVRAYTDCKIYGWNRTRAVAEEAIREGTLDGFAEDDVLAQTDLLVISLYPQSTIDWLTEHMSKLKPGCLIVDFVGVKQCVVDAITPLAKQYGVHYIGGHPMAGKEFSGFAYAEASLFQNASMILVQTESSPLWAVDEVEGFFDQLGFGRVVRCSAEQHDHMIAFTSQLCHVVSSAYIKSPEALKHNGYSAGSYKDLTRVAKLNEDMWTELFLLNREPLVQEIDEIIKHLTDYRDAIRDGETERLRSLLRDGRMIKESIG</sequence>
<dbReference type="GO" id="GO:0004665">
    <property type="term" value="F:prephenate dehydrogenase (NADP+) activity"/>
    <property type="evidence" value="ECO:0007669"/>
    <property type="project" value="InterPro"/>
</dbReference>
<dbReference type="InterPro" id="IPR003099">
    <property type="entry name" value="Prephen_DH"/>
</dbReference>
<dbReference type="PROSITE" id="PS51176">
    <property type="entry name" value="PDH_ADH"/>
    <property type="match status" value="1"/>
</dbReference>
<dbReference type="InterPro" id="IPR008927">
    <property type="entry name" value="6-PGluconate_DH-like_C_sf"/>
</dbReference>
<dbReference type="GO" id="GO:0006571">
    <property type="term" value="P:tyrosine biosynthetic process"/>
    <property type="evidence" value="ECO:0007669"/>
    <property type="project" value="InterPro"/>
</dbReference>